<proteinExistence type="predicted"/>
<evidence type="ECO:0008006" key="6">
    <source>
        <dbReference type="Google" id="ProtNLM"/>
    </source>
</evidence>
<feature type="non-terminal residue" evidence="4">
    <location>
        <position position="1"/>
    </location>
</feature>
<dbReference type="SUPFAM" id="SSF52540">
    <property type="entry name" value="P-loop containing nucleoside triphosphate hydrolases"/>
    <property type="match status" value="1"/>
</dbReference>
<dbReference type="Pfam" id="PF25521">
    <property type="entry name" value="WHD_TANC1"/>
    <property type="match status" value="1"/>
</dbReference>
<feature type="domain" description="Nephrocystin 3-like N-terminal" evidence="2">
    <location>
        <begin position="112"/>
        <end position="160"/>
    </location>
</feature>
<keyword evidence="5" id="KW-1185">Reference proteome</keyword>
<dbReference type="PANTHER" id="PTHR10039">
    <property type="entry name" value="AMELOGENIN"/>
    <property type="match status" value="1"/>
</dbReference>
<dbReference type="InterPro" id="IPR027417">
    <property type="entry name" value="P-loop_NTPase"/>
</dbReference>
<accession>A0ABN8PQY4</accession>
<dbReference type="InterPro" id="IPR036770">
    <property type="entry name" value="Ankyrin_rpt-contain_sf"/>
</dbReference>
<evidence type="ECO:0000313" key="5">
    <source>
        <dbReference type="Proteomes" id="UP001159405"/>
    </source>
</evidence>
<keyword evidence="1" id="KW-0677">Repeat</keyword>
<organism evidence="4 5">
    <name type="scientific">Porites lobata</name>
    <dbReference type="NCBI Taxonomy" id="104759"/>
    <lineage>
        <taxon>Eukaryota</taxon>
        <taxon>Metazoa</taxon>
        <taxon>Cnidaria</taxon>
        <taxon>Anthozoa</taxon>
        <taxon>Hexacorallia</taxon>
        <taxon>Scleractinia</taxon>
        <taxon>Fungiina</taxon>
        <taxon>Poritidae</taxon>
        <taxon>Porites</taxon>
    </lineage>
</organism>
<gene>
    <name evidence="4" type="ORF">PLOB_00045893</name>
</gene>
<protein>
    <recommendedName>
        <fullName evidence="6">NACHT domain-containing protein</fullName>
    </recommendedName>
</protein>
<reference evidence="4 5" key="1">
    <citation type="submission" date="2022-05" db="EMBL/GenBank/DDBJ databases">
        <authorList>
            <consortium name="Genoscope - CEA"/>
            <person name="William W."/>
        </authorList>
    </citation>
    <scope>NUCLEOTIDE SEQUENCE [LARGE SCALE GENOMIC DNA]</scope>
</reference>
<dbReference type="InterPro" id="IPR056884">
    <property type="entry name" value="NPHP3-like_N"/>
</dbReference>
<dbReference type="EMBL" id="CALNXK010000080">
    <property type="protein sequence ID" value="CAH3147019.1"/>
    <property type="molecule type" value="Genomic_DNA"/>
</dbReference>
<dbReference type="SUPFAM" id="SSF48403">
    <property type="entry name" value="Ankyrin repeat"/>
    <property type="match status" value="1"/>
</dbReference>
<evidence type="ECO:0000313" key="4">
    <source>
        <dbReference type="EMBL" id="CAH3147019.1"/>
    </source>
</evidence>
<name>A0ABN8PQY4_9CNID</name>
<dbReference type="PANTHER" id="PTHR10039:SF16">
    <property type="entry name" value="GPI INOSITOL-DEACYLASE"/>
    <property type="match status" value="1"/>
</dbReference>
<sequence length="516" mass="59211">GCPLEVGAVPFDTKEFNFTSHLNKARESFTGRIWLSHQLESLLTGSQGNNIGGVLIIGAPGTGKSAFTRRIPEYGMLIHNSPFILRILQRSCLRDPYHCFEEAIATPLKRVTSNDFQSYFIIIDALDECSSAAGGTSLVQFIKDTYDSLPKCVHLVMTSRNDSAVLKHFSRIPKVHLSSEDVRNLQDVEIFIATKVLEDTAFLERLKVMLSFVKGDAVSYLVNRLLNQSEGNFLFAKLMLLYGKENWSNESDLNKLPTTINDQCESYFRRAFGSREKFKPALPVLEILAATFKPLKLNQIFDVLRFRQKIDFEYDFVYTLQRLSHFITQDQDSTIRLSYHTFKNWLTSKENLGNPFYVSRSRGQRRLLEYYFNFVKIDPFSSNDVNRFALQLTSFSGRAGHLHELGNVKATHIKVTSDNSKKTLLHLSSNEGNRKVFQILSHTFEEIQCNGSYFFTPAFVKAMNDLVEKVEYRLSKRLQLKHRRIAPSSPYFIKRSKKALTRDRTKTVFPSFSDTK</sequence>
<feature type="non-terminal residue" evidence="4">
    <location>
        <position position="516"/>
    </location>
</feature>
<feature type="domain" description="TANC1/2-like winged helix" evidence="3">
    <location>
        <begin position="272"/>
        <end position="364"/>
    </location>
</feature>
<evidence type="ECO:0000256" key="1">
    <source>
        <dbReference type="ARBA" id="ARBA00022737"/>
    </source>
</evidence>
<dbReference type="Proteomes" id="UP001159405">
    <property type="component" value="Unassembled WGS sequence"/>
</dbReference>
<comment type="caution">
    <text evidence="4">The sequence shown here is derived from an EMBL/GenBank/DDBJ whole genome shotgun (WGS) entry which is preliminary data.</text>
</comment>
<dbReference type="Pfam" id="PF24883">
    <property type="entry name" value="NPHP3_N"/>
    <property type="match status" value="1"/>
</dbReference>
<evidence type="ECO:0000259" key="3">
    <source>
        <dbReference type="Pfam" id="PF25521"/>
    </source>
</evidence>
<evidence type="ECO:0000259" key="2">
    <source>
        <dbReference type="Pfam" id="PF24883"/>
    </source>
</evidence>
<dbReference type="InterPro" id="IPR058056">
    <property type="entry name" value="WH_TANC1/2"/>
</dbReference>